<comment type="caution">
    <text evidence="5">The sequence shown here is derived from an EMBL/GenBank/DDBJ whole genome shotgun (WGS) entry which is preliminary data.</text>
</comment>
<name>A0ABU9IIK7_9FLAO</name>
<sequence>MEEVKKIETVKQYNEEMGVETKHPLVSVVDFDQIPTYVQFRRYMGLYCIFLKNIKCGDIRYGCQPYDYEEGTLIFIAPGQIYGIDNSGKIIKPSGKALVFHPDMIAGTQLGKTITEYTFFSYDVNEALHLSKKERETIIDSFNKIANEIELNIDKHSKTLIVSNIELFLNYCMRFYDRQFITRNHVNNDILIRFENLLRHYFKSGKSQTLGLPTVSYCAEQLNLSANYFGDLIKKETGNTALDYIQAKLIEEAKKRMFEPKKSINEIADELGFKYQQHFTRLFKQKVGVTPNEFRNLS</sequence>
<dbReference type="PANTHER" id="PTHR43280:SF32">
    <property type="entry name" value="TRANSCRIPTIONAL REGULATORY PROTEIN"/>
    <property type="match status" value="1"/>
</dbReference>
<dbReference type="Proteomes" id="UP001485226">
    <property type="component" value="Unassembled WGS sequence"/>
</dbReference>
<evidence type="ECO:0000256" key="2">
    <source>
        <dbReference type="ARBA" id="ARBA00023125"/>
    </source>
</evidence>
<dbReference type="InterPro" id="IPR018060">
    <property type="entry name" value="HTH_AraC"/>
</dbReference>
<proteinExistence type="predicted"/>
<evidence type="ECO:0000256" key="3">
    <source>
        <dbReference type="ARBA" id="ARBA00023163"/>
    </source>
</evidence>
<protein>
    <submittedName>
        <fullName evidence="5">AraC family transcriptional regulator</fullName>
    </submittedName>
</protein>
<evidence type="ECO:0000256" key="1">
    <source>
        <dbReference type="ARBA" id="ARBA00023015"/>
    </source>
</evidence>
<keyword evidence="1" id="KW-0805">Transcription regulation</keyword>
<gene>
    <name evidence="5" type="ORF">AAEO57_00480</name>
</gene>
<dbReference type="PRINTS" id="PR00032">
    <property type="entry name" value="HTHARAC"/>
</dbReference>
<dbReference type="RefSeq" id="WP_341688382.1">
    <property type="nucleotide sequence ID" value="NZ_JBBYHS010000001.1"/>
</dbReference>
<evidence type="ECO:0000313" key="6">
    <source>
        <dbReference type="Proteomes" id="UP001485226"/>
    </source>
</evidence>
<accession>A0ABU9IIK7</accession>
<dbReference type="Pfam" id="PF12833">
    <property type="entry name" value="HTH_18"/>
    <property type="match status" value="1"/>
</dbReference>
<organism evidence="5 6">
    <name type="scientific">Flavobacterium calami</name>
    <dbReference type="NCBI Taxonomy" id="3139144"/>
    <lineage>
        <taxon>Bacteria</taxon>
        <taxon>Pseudomonadati</taxon>
        <taxon>Bacteroidota</taxon>
        <taxon>Flavobacteriia</taxon>
        <taxon>Flavobacteriales</taxon>
        <taxon>Flavobacteriaceae</taxon>
        <taxon>Flavobacterium</taxon>
    </lineage>
</organism>
<reference evidence="5 6" key="1">
    <citation type="submission" date="2024-04" db="EMBL/GenBank/DDBJ databases">
        <title>Flavobacterium sp. DGU38 16S ribosomal RNA gene Genome sequencing and assembly.</title>
        <authorList>
            <person name="Park S."/>
        </authorList>
    </citation>
    <scope>NUCLEOTIDE SEQUENCE [LARGE SCALE GENOMIC DNA]</scope>
    <source>
        <strain evidence="5 6">DGU38</strain>
    </source>
</reference>
<evidence type="ECO:0000259" key="4">
    <source>
        <dbReference type="PROSITE" id="PS01124"/>
    </source>
</evidence>
<evidence type="ECO:0000313" key="5">
    <source>
        <dbReference type="EMBL" id="MEL1252231.1"/>
    </source>
</evidence>
<keyword evidence="2" id="KW-0238">DNA-binding</keyword>
<dbReference type="InterPro" id="IPR009057">
    <property type="entry name" value="Homeodomain-like_sf"/>
</dbReference>
<keyword evidence="3" id="KW-0804">Transcription</keyword>
<dbReference type="PROSITE" id="PS01124">
    <property type="entry name" value="HTH_ARAC_FAMILY_2"/>
    <property type="match status" value="1"/>
</dbReference>
<feature type="domain" description="HTH araC/xylS-type" evidence="4">
    <location>
        <begin position="196"/>
        <end position="297"/>
    </location>
</feature>
<dbReference type="EMBL" id="JBBYHS010000001">
    <property type="protein sequence ID" value="MEL1252231.1"/>
    <property type="molecule type" value="Genomic_DNA"/>
</dbReference>
<dbReference type="SMART" id="SM00342">
    <property type="entry name" value="HTH_ARAC"/>
    <property type="match status" value="1"/>
</dbReference>
<dbReference type="SUPFAM" id="SSF46689">
    <property type="entry name" value="Homeodomain-like"/>
    <property type="match status" value="1"/>
</dbReference>
<dbReference type="InterPro" id="IPR020449">
    <property type="entry name" value="Tscrpt_reg_AraC-type_HTH"/>
</dbReference>
<dbReference type="Gene3D" id="1.10.10.60">
    <property type="entry name" value="Homeodomain-like"/>
    <property type="match status" value="2"/>
</dbReference>
<dbReference type="PANTHER" id="PTHR43280">
    <property type="entry name" value="ARAC-FAMILY TRANSCRIPTIONAL REGULATOR"/>
    <property type="match status" value="1"/>
</dbReference>
<keyword evidence="6" id="KW-1185">Reference proteome</keyword>